<dbReference type="AlphaFoldDB" id="A0A165KI50"/>
<dbReference type="STRING" id="1314783.A0A165KI50"/>
<proteinExistence type="predicted"/>
<gene>
    <name evidence="2" type="ORF">DAEQUDRAFT_185349</name>
</gene>
<keyword evidence="3" id="KW-1185">Reference proteome</keyword>
<evidence type="ECO:0000313" key="2">
    <source>
        <dbReference type="EMBL" id="KZT63167.1"/>
    </source>
</evidence>
<name>A0A165KI50_9APHY</name>
<dbReference type="OrthoDB" id="2782422at2759"/>
<feature type="region of interest" description="Disordered" evidence="1">
    <location>
        <begin position="133"/>
        <end position="155"/>
    </location>
</feature>
<evidence type="ECO:0000313" key="3">
    <source>
        <dbReference type="Proteomes" id="UP000076727"/>
    </source>
</evidence>
<protein>
    <submittedName>
        <fullName evidence="2">Uncharacterized protein</fullName>
    </submittedName>
</protein>
<feature type="compositionally biased region" description="Polar residues" evidence="1">
    <location>
        <begin position="409"/>
        <end position="420"/>
    </location>
</feature>
<sequence length="455" mass="49809">MAAPNVFTPDIDQPMIDVQAQLSGDTVTATVTTNIAQAPMLWRYREDLDVCAHINGQCDKCDGFVGHIVAALSTRSYQTARVEQIEANARRMRREAYEQGFQDAQQDTAALNLVIQQLQTQIAELEAQQTAGHVQGGGGFGPIRNRPTRRTHERPARVQSLVLTDQPLSYDEVYSAITRSQVDDAVGLSAVHQLQKWRRNIYAALGAGRPLSDYQSTLHTHWAGLPDWYNRRAPHRTPTTQPVATSARTQDRGEAPPRYTDPPEKWVSFYSRYTGAPLPRGLIRDANGRVPLERAETHLMMIGIASPTTPLRRPHKTRVLDALAALFVEPQVYDTHLNAANIVPAATVNITPIPESQEPGAANILPTSMSVIAQHAARCGITREFVRDRLRAWARDYIASGSRPADQGLTATGTPLNTHTDAMGQPATGQGSQIMPNVGGDGEAMAVEPLGRDST</sequence>
<dbReference type="Proteomes" id="UP000076727">
    <property type="component" value="Unassembled WGS sequence"/>
</dbReference>
<organism evidence="2 3">
    <name type="scientific">Daedalea quercina L-15889</name>
    <dbReference type="NCBI Taxonomy" id="1314783"/>
    <lineage>
        <taxon>Eukaryota</taxon>
        <taxon>Fungi</taxon>
        <taxon>Dikarya</taxon>
        <taxon>Basidiomycota</taxon>
        <taxon>Agaricomycotina</taxon>
        <taxon>Agaricomycetes</taxon>
        <taxon>Polyporales</taxon>
        <taxon>Fomitopsis</taxon>
    </lineage>
</organism>
<dbReference type="EMBL" id="KV429228">
    <property type="protein sequence ID" value="KZT63167.1"/>
    <property type="molecule type" value="Genomic_DNA"/>
</dbReference>
<feature type="region of interest" description="Disordered" evidence="1">
    <location>
        <begin position="235"/>
        <end position="261"/>
    </location>
</feature>
<feature type="compositionally biased region" description="Polar residues" evidence="1">
    <location>
        <begin position="237"/>
        <end position="248"/>
    </location>
</feature>
<reference evidence="2 3" key="1">
    <citation type="journal article" date="2016" name="Mol. Biol. Evol.">
        <title>Comparative Genomics of Early-Diverging Mushroom-Forming Fungi Provides Insights into the Origins of Lignocellulose Decay Capabilities.</title>
        <authorList>
            <person name="Nagy L.G."/>
            <person name="Riley R."/>
            <person name="Tritt A."/>
            <person name="Adam C."/>
            <person name="Daum C."/>
            <person name="Floudas D."/>
            <person name="Sun H."/>
            <person name="Yadav J.S."/>
            <person name="Pangilinan J."/>
            <person name="Larsson K.H."/>
            <person name="Matsuura K."/>
            <person name="Barry K."/>
            <person name="Labutti K."/>
            <person name="Kuo R."/>
            <person name="Ohm R.A."/>
            <person name="Bhattacharya S.S."/>
            <person name="Shirouzu T."/>
            <person name="Yoshinaga Y."/>
            <person name="Martin F.M."/>
            <person name="Grigoriev I.V."/>
            <person name="Hibbett D.S."/>
        </authorList>
    </citation>
    <scope>NUCLEOTIDE SEQUENCE [LARGE SCALE GENOMIC DNA]</scope>
    <source>
        <strain evidence="2 3">L-15889</strain>
    </source>
</reference>
<evidence type="ECO:0000256" key="1">
    <source>
        <dbReference type="SAM" id="MobiDB-lite"/>
    </source>
</evidence>
<feature type="region of interest" description="Disordered" evidence="1">
    <location>
        <begin position="403"/>
        <end position="455"/>
    </location>
</feature>
<accession>A0A165KI50</accession>